<evidence type="ECO:0000256" key="6">
    <source>
        <dbReference type="SAM" id="MobiDB-lite"/>
    </source>
</evidence>
<evidence type="ECO:0000313" key="9">
    <source>
        <dbReference type="Proteomes" id="UP001497516"/>
    </source>
</evidence>
<gene>
    <name evidence="8" type="ORF">LTRI10_LOCUS46966</name>
</gene>
<evidence type="ECO:0000259" key="7">
    <source>
        <dbReference type="PROSITE" id="PS50888"/>
    </source>
</evidence>
<evidence type="ECO:0000313" key="8">
    <source>
        <dbReference type="EMBL" id="CAL1407291.1"/>
    </source>
</evidence>
<accession>A0AAV2G9B7</accession>
<dbReference type="EMBL" id="OZ034821">
    <property type="protein sequence ID" value="CAL1407291.1"/>
    <property type="molecule type" value="Genomic_DNA"/>
</dbReference>
<dbReference type="PANTHER" id="PTHR11969">
    <property type="entry name" value="MAX DIMERIZATION, MAD"/>
    <property type="match status" value="1"/>
</dbReference>
<dbReference type="InterPro" id="IPR036638">
    <property type="entry name" value="HLH_DNA-bd_sf"/>
</dbReference>
<organism evidence="8 9">
    <name type="scientific">Linum trigynum</name>
    <dbReference type="NCBI Taxonomy" id="586398"/>
    <lineage>
        <taxon>Eukaryota</taxon>
        <taxon>Viridiplantae</taxon>
        <taxon>Streptophyta</taxon>
        <taxon>Embryophyta</taxon>
        <taxon>Tracheophyta</taxon>
        <taxon>Spermatophyta</taxon>
        <taxon>Magnoliopsida</taxon>
        <taxon>eudicotyledons</taxon>
        <taxon>Gunneridae</taxon>
        <taxon>Pentapetalae</taxon>
        <taxon>rosids</taxon>
        <taxon>fabids</taxon>
        <taxon>Malpighiales</taxon>
        <taxon>Linaceae</taxon>
        <taxon>Linum</taxon>
    </lineage>
</organism>
<dbReference type="SUPFAM" id="SSF47459">
    <property type="entry name" value="HLH, helix-loop-helix DNA-binding domain"/>
    <property type="match status" value="1"/>
</dbReference>
<evidence type="ECO:0000256" key="4">
    <source>
        <dbReference type="ARBA" id="ARBA00023163"/>
    </source>
</evidence>
<keyword evidence="3" id="KW-0238">DNA-binding</keyword>
<feature type="domain" description="BHLH" evidence="7">
    <location>
        <begin position="144"/>
        <end position="195"/>
    </location>
</feature>
<dbReference type="Proteomes" id="UP001497516">
    <property type="component" value="Chromosome 8"/>
</dbReference>
<feature type="region of interest" description="Disordered" evidence="6">
    <location>
        <begin position="94"/>
        <end position="144"/>
    </location>
</feature>
<dbReference type="GO" id="GO:0005634">
    <property type="term" value="C:nucleus"/>
    <property type="evidence" value="ECO:0007669"/>
    <property type="project" value="UniProtKB-SubCell"/>
</dbReference>
<dbReference type="Gene3D" id="4.10.280.10">
    <property type="entry name" value="Helix-loop-helix DNA-binding domain"/>
    <property type="match status" value="1"/>
</dbReference>
<sequence length="360" mass="40544">MALEALDYIFQQQQQQQQDSTFFTEFTSKDPLYSFLESTPNWKPDFDGGGHCFLDNQAEPVFLHQHTDNDPHHWENYFPTLHYPSSVTAGNVTGSPEFNGGVDPTSSSSSPAGAAAEAEAEAILPRGKKPRRARSRKNKEEIESQRMTHIAVERNRRKQMNDYLSVLRSLMPESYVQRGDQASIIGGAINFVKELEQRLQHLGAILHHKEAKRKLTDQGEDHQLHPFAEFFTFPQYSSSASSRLPPLVGENSANNFDSQQISSSKTVGPRVGDVEVTMVESHASVRVRWRKQARQLLRLVAGLQSFRLSVLHLNVTTAADDDDRQLVLYSLSLKVEEDCRLNTVDEIATAVYEMLDGISQ</sequence>
<evidence type="ECO:0000256" key="5">
    <source>
        <dbReference type="ARBA" id="ARBA00023242"/>
    </source>
</evidence>
<evidence type="ECO:0000256" key="2">
    <source>
        <dbReference type="ARBA" id="ARBA00023015"/>
    </source>
</evidence>
<dbReference type="GO" id="GO:0046983">
    <property type="term" value="F:protein dimerization activity"/>
    <property type="evidence" value="ECO:0007669"/>
    <property type="project" value="InterPro"/>
</dbReference>
<dbReference type="GO" id="GO:0000981">
    <property type="term" value="F:DNA-binding transcription factor activity, RNA polymerase II-specific"/>
    <property type="evidence" value="ECO:0007669"/>
    <property type="project" value="TreeGrafter"/>
</dbReference>
<dbReference type="PROSITE" id="PS50888">
    <property type="entry name" value="BHLH"/>
    <property type="match status" value="1"/>
</dbReference>
<dbReference type="AlphaFoldDB" id="A0AAV2G9B7"/>
<dbReference type="GO" id="GO:0000978">
    <property type="term" value="F:RNA polymerase II cis-regulatory region sequence-specific DNA binding"/>
    <property type="evidence" value="ECO:0007669"/>
    <property type="project" value="TreeGrafter"/>
</dbReference>
<comment type="subcellular location">
    <subcellularLocation>
        <location evidence="1">Nucleus</location>
    </subcellularLocation>
</comment>
<keyword evidence="4" id="KW-0804">Transcription</keyword>
<proteinExistence type="predicted"/>
<keyword evidence="5" id="KW-0539">Nucleus</keyword>
<name>A0AAV2G9B7_9ROSI</name>
<evidence type="ECO:0000256" key="1">
    <source>
        <dbReference type="ARBA" id="ARBA00004123"/>
    </source>
</evidence>
<keyword evidence="9" id="KW-1185">Reference proteome</keyword>
<dbReference type="InterPro" id="IPR011598">
    <property type="entry name" value="bHLH_dom"/>
</dbReference>
<dbReference type="Pfam" id="PF00010">
    <property type="entry name" value="HLH"/>
    <property type="match status" value="1"/>
</dbReference>
<keyword evidence="2" id="KW-0805">Transcription regulation</keyword>
<dbReference type="SMART" id="SM00353">
    <property type="entry name" value="HLH"/>
    <property type="match status" value="1"/>
</dbReference>
<feature type="compositionally biased region" description="Basic residues" evidence="6">
    <location>
        <begin position="126"/>
        <end position="137"/>
    </location>
</feature>
<dbReference type="PANTHER" id="PTHR11969:SF54">
    <property type="entry name" value="MAD-LIKE PROTEIN 1"/>
    <property type="match status" value="1"/>
</dbReference>
<evidence type="ECO:0000256" key="3">
    <source>
        <dbReference type="ARBA" id="ARBA00023125"/>
    </source>
</evidence>
<reference evidence="8 9" key="1">
    <citation type="submission" date="2024-04" db="EMBL/GenBank/DDBJ databases">
        <authorList>
            <person name="Fracassetti M."/>
        </authorList>
    </citation>
    <scope>NUCLEOTIDE SEQUENCE [LARGE SCALE GENOMIC DNA]</scope>
</reference>
<protein>
    <recommendedName>
        <fullName evidence="7">BHLH domain-containing protein</fullName>
    </recommendedName>
</protein>
<feature type="compositionally biased region" description="Low complexity" evidence="6">
    <location>
        <begin position="106"/>
        <end position="117"/>
    </location>
</feature>